<comment type="subcellular location">
    <subcellularLocation>
        <location evidence="1">Cell membrane</location>
        <topology evidence="1">Multi-pass membrane protein</topology>
    </subcellularLocation>
</comment>
<protein>
    <submittedName>
        <fullName evidence="7">Flippase-like domain-containing protein</fullName>
    </submittedName>
</protein>
<dbReference type="PANTHER" id="PTHR40277">
    <property type="entry name" value="BLL5419 PROTEIN"/>
    <property type="match status" value="1"/>
</dbReference>
<evidence type="ECO:0000313" key="7">
    <source>
        <dbReference type="EMBL" id="HGE78583.1"/>
    </source>
</evidence>
<dbReference type="NCBIfam" id="TIGR00374">
    <property type="entry name" value="flippase-like domain"/>
    <property type="match status" value="1"/>
</dbReference>
<feature type="transmembrane region" description="Helical" evidence="6">
    <location>
        <begin position="289"/>
        <end position="315"/>
    </location>
</feature>
<evidence type="ECO:0000256" key="1">
    <source>
        <dbReference type="ARBA" id="ARBA00004651"/>
    </source>
</evidence>
<keyword evidence="4 6" id="KW-1133">Transmembrane helix</keyword>
<evidence type="ECO:0000256" key="5">
    <source>
        <dbReference type="ARBA" id="ARBA00023136"/>
    </source>
</evidence>
<dbReference type="PANTHER" id="PTHR40277:SF1">
    <property type="entry name" value="BLL5419 PROTEIN"/>
    <property type="match status" value="1"/>
</dbReference>
<feature type="transmembrane region" description="Helical" evidence="6">
    <location>
        <begin position="51"/>
        <end position="69"/>
    </location>
</feature>
<keyword evidence="2" id="KW-1003">Cell membrane</keyword>
<keyword evidence="3 6" id="KW-0812">Transmembrane</keyword>
<keyword evidence="5 6" id="KW-0472">Membrane</keyword>
<evidence type="ECO:0000256" key="2">
    <source>
        <dbReference type="ARBA" id="ARBA00022475"/>
    </source>
</evidence>
<proteinExistence type="predicted"/>
<feature type="transmembrane region" description="Helical" evidence="6">
    <location>
        <begin position="210"/>
        <end position="234"/>
    </location>
</feature>
<reference evidence="7" key="1">
    <citation type="journal article" date="2020" name="mSystems">
        <title>Genome- and Community-Level Interaction Insights into Carbon Utilization and Element Cycling Functions of Hydrothermarchaeota in Hydrothermal Sediment.</title>
        <authorList>
            <person name="Zhou Z."/>
            <person name="Liu Y."/>
            <person name="Xu W."/>
            <person name="Pan J."/>
            <person name="Luo Z.H."/>
            <person name="Li M."/>
        </authorList>
    </citation>
    <scope>NUCLEOTIDE SEQUENCE [LARGE SCALE GENOMIC DNA]</scope>
    <source>
        <strain evidence="7">SpSt-961</strain>
    </source>
</reference>
<comment type="caution">
    <text evidence="7">The sequence shown here is derived from an EMBL/GenBank/DDBJ whole genome shotgun (WGS) entry which is preliminary data.</text>
</comment>
<feature type="transmembrane region" description="Helical" evidence="6">
    <location>
        <begin position="119"/>
        <end position="147"/>
    </location>
</feature>
<sequence length="326" mass="37393">MDLQPEKKKVLNLVLTILRILVGLGLIVFLFVKLDVEKIFFHIKNMDIKYLVYALLPYLLFIIVSAWRWQVLLDHKNMELPFKDSLIIYFIALFFNNFLPTTVGGDVMRVIYLNRKTDALGIVIADRILGFIGLFIFGLFAVMYLYIFQKKTEFISLMIVGLAILILITFFLFSERVYQTFGPIIKKLRVFRLGERISNLHKTMTEFGSAWGVIILCIIQSIIIQALLAISPYLVLQSMGKFQVTLLPFFIYLPIINVLSMIPVSFNALGVRENAYVFLFQRAGLSGEVSMTVSLVSFFLIFLWSLLGGVFFIFYKKPKNIGEGGL</sequence>
<dbReference type="AlphaFoldDB" id="A0A7V3VUD6"/>
<dbReference type="Pfam" id="PF03706">
    <property type="entry name" value="LPG_synthase_TM"/>
    <property type="match status" value="1"/>
</dbReference>
<name>A0A7V3VUD6_UNCW3</name>
<feature type="transmembrane region" description="Helical" evidence="6">
    <location>
        <begin position="246"/>
        <end position="269"/>
    </location>
</feature>
<organism evidence="7">
    <name type="scientific">candidate division WOR-3 bacterium</name>
    <dbReference type="NCBI Taxonomy" id="2052148"/>
    <lineage>
        <taxon>Bacteria</taxon>
        <taxon>Bacteria division WOR-3</taxon>
    </lineage>
</organism>
<dbReference type="InterPro" id="IPR022791">
    <property type="entry name" value="L-PG_synthase/AglD"/>
</dbReference>
<dbReference type="EMBL" id="DTOZ01000155">
    <property type="protein sequence ID" value="HGE78583.1"/>
    <property type="molecule type" value="Genomic_DNA"/>
</dbReference>
<evidence type="ECO:0000256" key="6">
    <source>
        <dbReference type="SAM" id="Phobius"/>
    </source>
</evidence>
<evidence type="ECO:0000256" key="3">
    <source>
        <dbReference type="ARBA" id="ARBA00022692"/>
    </source>
</evidence>
<evidence type="ECO:0000256" key="4">
    <source>
        <dbReference type="ARBA" id="ARBA00022989"/>
    </source>
</evidence>
<gene>
    <name evidence="7" type="ORF">ENX68_06270</name>
</gene>
<accession>A0A7V3VUD6</accession>
<dbReference type="GO" id="GO:0005886">
    <property type="term" value="C:plasma membrane"/>
    <property type="evidence" value="ECO:0007669"/>
    <property type="project" value="UniProtKB-SubCell"/>
</dbReference>
<feature type="transmembrane region" description="Helical" evidence="6">
    <location>
        <begin position="12"/>
        <end position="31"/>
    </location>
</feature>
<feature type="transmembrane region" description="Helical" evidence="6">
    <location>
        <begin position="81"/>
        <end position="99"/>
    </location>
</feature>
<feature type="transmembrane region" description="Helical" evidence="6">
    <location>
        <begin position="154"/>
        <end position="173"/>
    </location>
</feature>